<feature type="compositionally biased region" description="Polar residues" evidence="5">
    <location>
        <begin position="240"/>
        <end position="260"/>
    </location>
</feature>
<dbReference type="InterPro" id="IPR001478">
    <property type="entry name" value="PDZ"/>
</dbReference>
<dbReference type="SUPFAM" id="SSF57850">
    <property type="entry name" value="RING/U-box"/>
    <property type="match status" value="1"/>
</dbReference>
<gene>
    <name evidence="9" type="ORF">D915_004817</name>
</gene>
<feature type="compositionally biased region" description="Low complexity" evidence="5">
    <location>
        <begin position="261"/>
        <end position="273"/>
    </location>
</feature>
<dbReference type="CDD" id="cd06679">
    <property type="entry name" value="PDZ3_LNX1_2-like"/>
    <property type="match status" value="1"/>
</dbReference>
<reference evidence="9" key="1">
    <citation type="submission" date="2019-03" db="EMBL/GenBank/DDBJ databases">
        <title>Improved annotation for the trematode Fasciola hepatica.</title>
        <authorList>
            <person name="Choi Y.-J."/>
            <person name="Martin J."/>
            <person name="Mitreva M."/>
        </authorList>
    </citation>
    <scope>NUCLEOTIDE SEQUENCE [LARGE SCALE GENOMIC DNA]</scope>
</reference>
<dbReference type="PANTHER" id="PTHR19964:SF84">
    <property type="entry name" value="LIGAND OF NUMB PROTEIN X 2-LIKE ISOFORM X1"/>
    <property type="match status" value="1"/>
</dbReference>
<evidence type="ECO:0000313" key="9">
    <source>
        <dbReference type="EMBL" id="THD24063.1"/>
    </source>
</evidence>
<dbReference type="CDD" id="cd16637">
    <property type="entry name" value="mRING-HC-C3HC3D_LNX1-like"/>
    <property type="match status" value="1"/>
</dbReference>
<dbReference type="AlphaFoldDB" id="A0A4E0R8Q3"/>
<dbReference type="PROSITE" id="PS50106">
    <property type="entry name" value="PDZ"/>
    <property type="match status" value="4"/>
</dbReference>
<evidence type="ECO:0000313" key="10">
    <source>
        <dbReference type="Proteomes" id="UP000230066"/>
    </source>
</evidence>
<comment type="caution">
    <text evidence="9">The sequence shown here is derived from an EMBL/GenBank/DDBJ whole genome shotgun (WGS) entry which is preliminary data.</text>
</comment>
<keyword evidence="3 4" id="KW-0862">Zinc</keyword>
<organism evidence="9 10">
    <name type="scientific">Fasciola hepatica</name>
    <name type="common">Liver fluke</name>
    <dbReference type="NCBI Taxonomy" id="6192"/>
    <lineage>
        <taxon>Eukaryota</taxon>
        <taxon>Metazoa</taxon>
        <taxon>Spiralia</taxon>
        <taxon>Lophotrochozoa</taxon>
        <taxon>Platyhelminthes</taxon>
        <taxon>Trematoda</taxon>
        <taxon>Digenea</taxon>
        <taxon>Plagiorchiida</taxon>
        <taxon>Echinostomata</taxon>
        <taxon>Echinostomatoidea</taxon>
        <taxon>Fasciolidae</taxon>
        <taxon>Fasciola</taxon>
    </lineage>
</organism>
<sequence length="1152" mass="124513">MSLPTSILFFVSYTNYRYFWVLVSGSSPDVQPSWSFGFLLLFGSAITCTLVILRISDLKNYPMNSDSISFCHKTMYDNLPTTCVISSCSPTSCTTQPSVSLDQLEHSTRDAASPLYLIPPANPPDPSRSPTISSDLNLMNASPPELCSSPPIFKPPPLPHTQTTVPSANQPLVGRLPLSSVIHPALMNTTVGTTGTVSGPVPSTFPSPGSAFTELHPRSGTASHPRGCPFPSVTSDEHSTPTVAQSKPNLAKTTGVQVNTSSGGSSHSSSHSSAPSPIQYDALSSSASSARSFTCVAVYCRLCGQSHDPTSSHRYNYTQAVDADLCCSLCHQPLVEPLDTKCGHTFCTPCLKNHLAIQALCPVDRQIINYLECQQASNIVKRLLDKLLVSCPNTRFCETVLYRASLEEHVRDWCPGTFLPCENAPYGCSYEGPRVTHTQHRWRCPFQSGSTALFQPITAVRPSLGPYSTSAPGRSQPSQTSANSYPGTPLRFPQSVCRASGSTSTVPGATQSPAFFSPLPQHLTDRLRSLAFKPKLPEIEETYDCPTIYEGSPVSVVIRRSANCCDLGFTFVGGADTPLSCILIQEIYLDGSVALDGRLRPGDQILEVNGQMVIEATHSETRRLLSYPTPLVQLTVYRESLDPATRHSAALPHTHGEVFHVNLCKRQGKVLGIKLVGKKHLPGLYVLELVPGCEAQLDGRLEKDDQILEINGIDLSDGTQEQAAHIINTATESVTFKVARRHRADTPDILRIANGSNEQLQMFSSFRALRLNSSDATSSTPNVSDPVTRTDRSRRVGSRSQQSNRSLCSPVMSSIATDSSSLKAFHVPSRASELISSSLSSSTEPFTVSKSTSQLLVDEEDRASSGTKEVTLTTGSTSPQCVERSVRHAPISATPQYPTCEERNVLVKKAPNEPLGISVAGGRHSQRGDTPVYVTNISPDCVLGRDKLVKRGDVLLEVNGIGLVGLTHNEAVNVIRRASSMRSRVDLRLIDAPETGEGPNNFMPSWTFWLQLPPICQLARTVRLVRNVVSSSSSSSGRLEPLGFTIVGGLGDGGPRPRPLLETEPATTDQTVSPERRRWGGYTSLYPCPIVIKSIVPGFLAARDGRLKCGDLILAVNNVSMLNIPHASAVRLLKQLQGDVALQIISWPGTIV</sequence>
<feature type="domain" description="PDZ" evidence="7">
    <location>
        <begin position="660"/>
        <end position="742"/>
    </location>
</feature>
<evidence type="ECO:0000256" key="4">
    <source>
        <dbReference type="PROSITE-ProRule" id="PRU00207"/>
    </source>
</evidence>
<feature type="compositionally biased region" description="Polar residues" evidence="5">
    <location>
        <begin position="864"/>
        <end position="879"/>
    </location>
</feature>
<dbReference type="InterPro" id="IPR051342">
    <property type="entry name" value="PDZ_scaffold"/>
</dbReference>
<evidence type="ECO:0000259" key="7">
    <source>
        <dbReference type="PROSITE" id="PS50106"/>
    </source>
</evidence>
<dbReference type="InterPro" id="IPR017907">
    <property type="entry name" value="Znf_RING_CS"/>
</dbReference>
<proteinExistence type="predicted"/>
<feature type="compositionally biased region" description="Polar residues" evidence="5">
    <location>
        <begin position="774"/>
        <end position="787"/>
    </location>
</feature>
<dbReference type="InterPro" id="IPR036034">
    <property type="entry name" value="PDZ_sf"/>
</dbReference>
<dbReference type="InterPro" id="IPR001293">
    <property type="entry name" value="Znf_TRAF"/>
</dbReference>
<name>A0A4E0R8Q3_FASHE</name>
<dbReference type="Pfam" id="PF00097">
    <property type="entry name" value="zf-C3HC4"/>
    <property type="match status" value="1"/>
</dbReference>
<evidence type="ECO:0000256" key="1">
    <source>
        <dbReference type="ARBA" id="ARBA00022723"/>
    </source>
</evidence>
<dbReference type="InterPro" id="IPR001841">
    <property type="entry name" value="Znf_RING"/>
</dbReference>
<feature type="region of interest" description="Disordered" evidence="5">
    <location>
        <begin position="858"/>
        <end position="879"/>
    </location>
</feature>
<evidence type="ECO:0000256" key="2">
    <source>
        <dbReference type="ARBA" id="ARBA00022771"/>
    </source>
</evidence>
<dbReference type="InterPro" id="IPR018957">
    <property type="entry name" value="Znf_C3HC4_RING-type"/>
</dbReference>
<evidence type="ECO:0000259" key="6">
    <source>
        <dbReference type="PROSITE" id="PS50089"/>
    </source>
</evidence>
<feature type="zinc finger region" description="TRAF-type" evidence="4">
    <location>
        <begin position="389"/>
        <end position="434"/>
    </location>
</feature>
<feature type="domain" description="PDZ" evidence="7">
    <location>
        <begin position="555"/>
        <end position="640"/>
    </location>
</feature>
<dbReference type="PANTHER" id="PTHR19964">
    <property type="entry name" value="MULTIPLE PDZ DOMAIN PROTEIN"/>
    <property type="match status" value="1"/>
</dbReference>
<dbReference type="PROSITE" id="PS50145">
    <property type="entry name" value="ZF_TRAF"/>
    <property type="match status" value="1"/>
</dbReference>
<keyword evidence="10" id="KW-1185">Reference proteome</keyword>
<dbReference type="Gene3D" id="2.30.42.10">
    <property type="match status" value="4"/>
</dbReference>
<feature type="domain" description="TRAF-type" evidence="8">
    <location>
        <begin position="389"/>
        <end position="434"/>
    </location>
</feature>
<protein>
    <submittedName>
        <fullName evidence="9">Multiple pdz domain protein</fullName>
    </submittedName>
</protein>
<feature type="region of interest" description="Disordered" evidence="5">
    <location>
        <begin position="193"/>
        <end position="280"/>
    </location>
</feature>
<dbReference type="InterPro" id="IPR013083">
    <property type="entry name" value="Znf_RING/FYVE/PHD"/>
</dbReference>
<evidence type="ECO:0000256" key="5">
    <source>
        <dbReference type="SAM" id="MobiDB-lite"/>
    </source>
</evidence>
<dbReference type="EMBL" id="JXXN02001794">
    <property type="protein sequence ID" value="THD24063.1"/>
    <property type="molecule type" value="Genomic_DNA"/>
</dbReference>
<dbReference type="SUPFAM" id="SSF49599">
    <property type="entry name" value="TRAF domain-like"/>
    <property type="match status" value="1"/>
</dbReference>
<feature type="compositionally biased region" description="Polar residues" evidence="5">
    <location>
        <begin position="466"/>
        <end position="485"/>
    </location>
</feature>
<accession>A0A4E0R8Q3</accession>
<feature type="region of interest" description="Disordered" evidence="5">
    <location>
        <begin position="1055"/>
        <end position="1074"/>
    </location>
</feature>
<dbReference type="Proteomes" id="UP000230066">
    <property type="component" value="Unassembled WGS sequence"/>
</dbReference>
<feature type="compositionally biased region" description="Low complexity" evidence="5">
    <location>
        <begin position="193"/>
        <end position="204"/>
    </location>
</feature>
<feature type="domain" description="PDZ" evidence="7">
    <location>
        <begin position="904"/>
        <end position="980"/>
    </location>
</feature>
<feature type="domain" description="RING-type" evidence="6">
    <location>
        <begin position="327"/>
        <end position="365"/>
    </location>
</feature>
<keyword evidence="2 4" id="KW-0863">Zinc-finger</keyword>
<feature type="domain" description="PDZ" evidence="7">
    <location>
        <begin position="1028"/>
        <end position="1148"/>
    </location>
</feature>
<feature type="region of interest" description="Disordered" evidence="5">
    <location>
        <begin position="465"/>
        <end position="485"/>
    </location>
</feature>
<evidence type="ECO:0000256" key="3">
    <source>
        <dbReference type="ARBA" id="ARBA00022833"/>
    </source>
</evidence>
<dbReference type="SUPFAM" id="SSF50156">
    <property type="entry name" value="PDZ domain-like"/>
    <property type="match status" value="4"/>
</dbReference>
<dbReference type="Pfam" id="PF00595">
    <property type="entry name" value="PDZ"/>
    <property type="match status" value="4"/>
</dbReference>
<dbReference type="Gene3D" id="3.30.40.10">
    <property type="entry name" value="Zinc/RING finger domain, C3HC4 (zinc finger)"/>
    <property type="match status" value="1"/>
</dbReference>
<keyword evidence="1 4" id="KW-0479">Metal-binding</keyword>
<dbReference type="PROSITE" id="PS00518">
    <property type="entry name" value="ZF_RING_1"/>
    <property type="match status" value="1"/>
</dbReference>
<evidence type="ECO:0000259" key="8">
    <source>
        <dbReference type="PROSITE" id="PS50145"/>
    </source>
</evidence>
<feature type="region of interest" description="Disordered" evidence="5">
    <location>
        <begin position="774"/>
        <end position="811"/>
    </location>
</feature>
<dbReference type="GO" id="GO:0008270">
    <property type="term" value="F:zinc ion binding"/>
    <property type="evidence" value="ECO:0007669"/>
    <property type="project" value="UniProtKB-KW"/>
</dbReference>
<dbReference type="SMART" id="SM00184">
    <property type="entry name" value="RING"/>
    <property type="match status" value="1"/>
</dbReference>
<dbReference type="PROSITE" id="PS50089">
    <property type="entry name" value="ZF_RING_2"/>
    <property type="match status" value="1"/>
</dbReference>
<dbReference type="SMART" id="SM00228">
    <property type="entry name" value="PDZ"/>
    <property type="match status" value="4"/>
</dbReference>